<organism evidence="1 2">
    <name type="scientific">Plakobranchus ocellatus</name>
    <dbReference type="NCBI Taxonomy" id="259542"/>
    <lineage>
        <taxon>Eukaryota</taxon>
        <taxon>Metazoa</taxon>
        <taxon>Spiralia</taxon>
        <taxon>Lophotrochozoa</taxon>
        <taxon>Mollusca</taxon>
        <taxon>Gastropoda</taxon>
        <taxon>Heterobranchia</taxon>
        <taxon>Euthyneura</taxon>
        <taxon>Panpulmonata</taxon>
        <taxon>Sacoglossa</taxon>
        <taxon>Placobranchoidea</taxon>
        <taxon>Plakobranchidae</taxon>
        <taxon>Plakobranchus</taxon>
    </lineage>
</organism>
<gene>
    <name evidence="1" type="ORF">PoB_004349400</name>
</gene>
<evidence type="ECO:0000313" key="2">
    <source>
        <dbReference type="Proteomes" id="UP000735302"/>
    </source>
</evidence>
<proteinExistence type="predicted"/>
<name>A0AAV4BDV1_9GAST</name>
<keyword evidence="2" id="KW-1185">Reference proteome</keyword>
<accession>A0AAV4BDV1</accession>
<dbReference type="AlphaFoldDB" id="A0AAV4BDV1"/>
<dbReference type="Proteomes" id="UP000735302">
    <property type="component" value="Unassembled WGS sequence"/>
</dbReference>
<sequence length="127" mass="14236">MENAKVLNLAGVTGLIGEALYKCGFRNLDAHDGAQAMVDYCKKTGVFQDIFTCFIRDGHTLAVKDRRPLDFPAFPYRSKPGVVSSNTLDVHDPGVRDRRFRKLRHIFDPMNKAGSFAYVLKKIPGAY</sequence>
<protein>
    <submittedName>
        <fullName evidence="1">Williams-Beuren syndrome chromosomal region 27 protein-like</fullName>
    </submittedName>
</protein>
<reference evidence="1 2" key="1">
    <citation type="journal article" date="2021" name="Elife">
        <title>Chloroplast acquisition without the gene transfer in kleptoplastic sea slugs, Plakobranchus ocellatus.</title>
        <authorList>
            <person name="Maeda T."/>
            <person name="Takahashi S."/>
            <person name="Yoshida T."/>
            <person name="Shimamura S."/>
            <person name="Takaki Y."/>
            <person name="Nagai Y."/>
            <person name="Toyoda A."/>
            <person name="Suzuki Y."/>
            <person name="Arimoto A."/>
            <person name="Ishii H."/>
            <person name="Satoh N."/>
            <person name="Nishiyama T."/>
            <person name="Hasebe M."/>
            <person name="Maruyama T."/>
            <person name="Minagawa J."/>
            <person name="Obokata J."/>
            <person name="Shigenobu S."/>
        </authorList>
    </citation>
    <scope>NUCLEOTIDE SEQUENCE [LARGE SCALE GENOMIC DNA]</scope>
</reference>
<dbReference type="EMBL" id="BLXT01004727">
    <property type="protein sequence ID" value="GFO16989.1"/>
    <property type="molecule type" value="Genomic_DNA"/>
</dbReference>
<evidence type="ECO:0000313" key="1">
    <source>
        <dbReference type="EMBL" id="GFO16989.1"/>
    </source>
</evidence>
<comment type="caution">
    <text evidence="1">The sequence shown here is derived from an EMBL/GenBank/DDBJ whole genome shotgun (WGS) entry which is preliminary data.</text>
</comment>